<reference evidence="4" key="1">
    <citation type="journal article" date="2006" name="PLoS Biol.">
        <title>Macronuclear genome sequence of the ciliate Tetrahymena thermophila, a model eukaryote.</title>
        <authorList>
            <person name="Eisen J.A."/>
            <person name="Coyne R.S."/>
            <person name="Wu M."/>
            <person name="Wu D."/>
            <person name="Thiagarajan M."/>
            <person name="Wortman J.R."/>
            <person name="Badger J.H."/>
            <person name="Ren Q."/>
            <person name="Amedeo P."/>
            <person name="Jones K.M."/>
            <person name="Tallon L.J."/>
            <person name="Delcher A.L."/>
            <person name="Salzberg S.L."/>
            <person name="Silva J.C."/>
            <person name="Haas B.J."/>
            <person name="Majoros W.H."/>
            <person name="Farzad M."/>
            <person name="Carlton J.M."/>
            <person name="Smith R.K. Jr."/>
            <person name="Garg J."/>
            <person name="Pearlman R.E."/>
            <person name="Karrer K.M."/>
            <person name="Sun L."/>
            <person name="Manning G."/>
            <person name="Elde N.C."/>
            <person name="Turkewitz A.P."/>
            <person name="Asai D.J."/>
            <person name="Wilkes D.E."/>
            <person name="Wang Y."/>
            <person name="Cai H."/>
            <person name="Collins K."/>
            <person name="Stewart B.A."/>
            <person name="Lee S.R."/>
            <person name="Wilamowska K."/>
            <person name="Weinberg Z."/>
            <person name="Ruzzo W.L."/>
            <person name="Wloga D."/>
            <person name="Gaertig J."/>
            <person name="Frankel J."/>
            <person name="Tsao C.-C."/>
            <person name="Gorovsky M.A."/>
            <person name="Keeling P.J."/>
            <person name="Waller R.F."/>
            <person name="Patron N.J."/>
            <person name="Cherry J.M."/>
            <person name="Stover N.A."/>
            <person name="Krieger C.J."/>
            <person name="del Toro C."/>
            <person name="Ryder H.F."/>
            <person name="Williamson S.C."/>
            <person name="Barbeau R.A."/>
            <person name="Hamilton E.P."/>
            <person name="Orias E."/>
        </authorList>
    </citation>
    <scope>NUCLEOTIDE SEQUENCE [LARGE SCALE GENOMIC DNA]</scope>
    <source>
        <strain evidence="4">SB210</strain>
    </source>
</reference>
<dbReference type="KEGG" id="tet:TTHERM_00079390"/>
<dbReference type="OrthoDB" id="8954335at2759"/>
<dbReference type="SUPFAM" id="SSF52540">
    <property type="entry name" value="P-loop containing nucleoside triphosphate hydrolases"/>
    <property type="match status" value="1"/>
</dbReference>
<proteinExistence type="predicted"/>
<dbReference type="InParanoid" id="Q23FS5"/>
<evidence type="ECO:0000256" key="1">
    <source>
        <dbReference type="SAM" id="MobiDB-lite"/>
    </source>
</evidence>
<dbReference type="Proteomes" id="UP000009168">
    <property type="component" value="Unassembled WGS sequence"/>
</dbReference>
<dbReference type="STRING" id="312017.Q23FS5"/>
<organism evidence="3 4">
    <name type="scientific">Tetrahymena thermophila (strain SB210)</name>
    <dbReference type="NCBI Taxonomy" id="312017"/>
    <lineage>
        <taxon>Eukaryota</taxon>
        <taxon>Sar</taxon>
        <taxon>Alveolata</taxon>
        <taxon>Ciliophora</taxon>
        <taxon>Intramacronucleata</taxon>
        <taxon>Oligohymenophorea</taxon>
        <taxon>Hymenostomatida</taxon>
        <taxon>Tetrahymenina</taxon>
        <taxon>Tetrahymenidae</taxon>
        <taxon>Tetrahymena</taxon>
    </lineage>
</organism>
<gene>
    <name evidence="3" type="ORF">TTHERM_00079390</name>
</gene>
<protein>
    <submittedName>
        <fullName evidence="3">50S ribosome-binding GTPase</fullName>
    </submittedName>
</protein>
<evidence type="ECO:0000259" key="2">
    <source>
        <dbReference type="Pfam" id="PF01926"/>
    </source>
</evidence>
<keyword evidence="4" id="KW-1185">Reference proteome</keyword>
<accession>Q23FS5</accession>
<dbReference type="GeneID" id="7845617"/>
<dbReference type="Pfam" id="PF01926">
    <property type="entry name" value="MMR_HSR1"/>
    <property type="match status" value="1"/>
</dbReference>
<evidence type="ECO:0000313" key="3">
    <source>
        <dbReference type="EMBL" id="EAR95535.2"/>
    </source>
</evidence>
<feature type="region of interest" description="Disordered" evidence="1">
    <location>
        <begin position="446"/>
        <end position="477"/>
    </location>
</feature>
<dbReference type="HOGENOM" id="CLU_355476_0_0_1"/>
<dbReference type="GO" id="GO:0005525">
    <property type="term" value="F:GTP binding"/>
    <property type="evidence" value="ECO:0007669"/>
    <property type="project" value="InterPro"/>
</dbReference>
<dbReference type="AlphaFoldDB" id="Q23FS5"/>
<dbReference type="EMBL" id="GG662704">
    <property type="protein sequence ID" value="EAR95535.2"/>
    <property type="molecule type" value="Genomic_DNA"/>
</dbReference>
<dbReference type="Gene3D" id="3.40.50.300">
    <property type="entry name" value="P-loop containing nucleotide triphosphate hydrolases"/>
    <property type="match status" value="1"/>
</dbReference>
<feature type="compositionally biased region" description="Gly residues" evidence="1">
    <location>
        <begin position="510"/>
        <end position="525"/>
    </location>
</feature>
<feature type="domain" description="G" evidence="2">
    <location>
        <begin position="8"/>
        <end position="94"/>
    </location>
</feature>
<evidence type="ECO:0000313" key="4">
    <source>
        <dbReference type="Proteomes" id="UP000009168"/>
    </source>
</evidence>
<dbReference type="InterPro" id="IPR027417">
    <property type="entry name" value="P-loop_NTPase"/>
</dbReference>
<sequence>MASKCYTLVYGLTGSGKSSLLNVLCGMDFTSKNKKLAFNKTIFDVSADQKSLTQNYQEESLNNININFVDTPGCKDTDILQRINNLYKLHSYFKAEDNLQKQFKFIFLISEPEIVAIRGQEIRILMDELFQLFKNIESFQDSALVVFSKVRPYSLDSEDYQEQIQQLREDFLKILTDNQNDQRSKKILQFFESISEQNFLTFSNPHTTKECNIVKTERDAILHILKDKIQSVNKIELNTEHKLDHQVKGFMKQKFDQFQQLKNETNKLIFDYLVKEVIEEAENKQELKTQQLKQIKQEIQEFKCYKDWLEKINCCPQKRKELEELYDNLLKYNTIEICPKEKFNLNDEIKFIDQITNQIFKQLDGQTLTLKAFYLHSSEMDVILKNYSNSNLKKLIIIVEHAFIFDSKLFSFHGGQLALRCKKFIISEFAQKIDLSGQRNNDINYQFKQNSAKNGEDGRDQQNGEDGEDGLPGNPGENGGYFLMSIENISGIISKNNNILQVDVSGGQGYDGQNGGNGGKGGKGQNGDLEGIQQRNQSYLKYVADETGILKNVLSLNKQYAFFYESQGQKGFNGGNGGKGGSGGFQGNHGGFKIVSWNENQIHSSLIQEIKRVELKGIDGKCGQAGYGGEGGENANGIYKDEFICPRLRGIASKMSEFKQNKTNDFIDKLKEYEGTAANYYVNGAIAITSLASGEAAVSAGIVTLARFIALPVGITLSTVQGLVSTYMAMNGNGFIDGPQFRGRAENGDKGIQNQSLNIKNLKYPDKTNFSFRELIKHVQQSQ</sequence>
<name>Q23FS5_TETTS</name>
<dbReference type="RefSeq" id="XP_001015780.2">
    <property type="nucleotide sequence ID" value="XM_001015780.3"/>
</dbReference>
<feature type="region of interest" description="Disordered" evidence="1">
    <location>
        <begin position="510"/>
        <end position="530"/>
    </location>
</feature>
<dbReference type="InterPro" id="IPR006073">
    <property type="entry name" value="GTP-bd"/>
</dbReference>